<dbReference type="GO" id="GO:0015628">
    <property type="term" value="P:protein secretion by the type II secretion system"/>
    <property type="evidence" value="ECO:0007669"/>
    <property type="project" value="InterPro"/>
</dbReference>
<dbReference type="STRING" id="550540.Fbal_1973"/>
<dbReference type="InterPro" id="IPR031982">
    <property type="entry name" value="PilE-like"/>
</dbReference>
<keyword evidence="1" id="KW-0488">Methylation</keyword>
<dbReference type="GO" id="GO:0043683">
    <property type="term" value="P:type IV pilus assembly"/>
    <property type="evidence" value="ECO:0007669"/>
    <property type="project" value="InterPro"/>
</dbReference>
<dbReference type="PRINTS" id="PR00813">
    <property type="entry name" value="BCTERIALGSPG"/>
</dbReference>
<evidence type="ECO:0000256" key="3">
    <source>
        <dbReference type="SAM" id="Phobius"/>
    </source>
</evidence>
<feature type="transmembrane region" description="Helical" evidence="3">
    <location>
        <begin position="12"/>
        <end position="34"/>
    </location>
</feature>
<evidence type="ECO:0000313" key="5">
    <source>
        <dbReference type="Proteomes" id="UP000006683"/>
    </source>
</evidence>
<feature type="compositionally biased region" description="Polar residues" evidence="2">
    <location>
        <begin position="125"/>
        <end position="138"/>
    </location>
</feature>
<dbReference type="InterPro" id="IPR000983">
    <property type="entry name" value="Bac_GSPG_pilin"/>
</dbReference>
<dbReference type="eggNOG" id="COG4968">
    <property type="taxonomic scope" value="Bacteria"/>
</dbReference>
<reference evidence="4 5" key="1">
    <citation type="journal article" date="2010" name="Stand. Genomic Sci.">
        <title>Complete genome sequence of Ferrimonas balearica type strain (PAT).</title>
        <authorList>
            <person name="Nolan M."/>
            <person name="Sikorski J."/>
            <person name="Davenport K."/>
            <person name="Lucas S."/>
            <person name="Glavina Del Rio T."/>
            <person name="Tice H."/>
            <person name="Cheng J."/>
            <person name="Goodwin L."/>
            <person name="Pitluck S."/>
            <person name="Liolios K."/>
            <person name="Ivanova N."/>
            <person name="Mavromatis K."/>
            <person name="Ovchinnikova G."/>
            <person name="Pati A."/>
            <person name="Chen A."/>
            <person name="Palaniappan K."/>
            <person name="Land M."/>
            <person name="Hauser L."/>
            <person name="Chang Y."/>
            <person name="Jeffries C."/>
            <person name="Tapia R."/>
            <person name="Brettin T."/>
            <person name="Detter J."/>
            <person name="Han C."/>
            <person name="Yasawong M."/>
            <person name="Rohde M."/>
            <person name="Tindall B."/>
            <person name="Goker M."/>
            <person name="Woyke T."/>
            <person name="Bristow J."/>
            <person name="Eisen J."/>
            <person name="Markowitz V."/>
            <person name="Hugenholtz P."/>
            <person name="Kyrpides N."/>
            <person name="Klenk H."/>
            <person name="Lapidus A."/>
        </authorList>
    </citation>
    <scope>NUCLEOTIDE SEQUENCE [LARGE SCALE GENOMIC DNA]</scope>
    <source>
        <strain evidence="5">DSM 9799 / CCM 4581 / KCTC 23876 / PAT</strain>
    </source>
</reference>
<dbReference type="NCBIfam" id="TIGR02532">
    <property type="entry name" value="IV_pilin_GFxxxE"/>
    <property type="match status" value="1"/>
</dbReference>
<dbReference type="HOGENOM" id="CLU_091705_6_1_6"/>
<keyword evidence="3" id="KW-0472">Membrane</keyword>
<evidence type="ECO:0000256" key="2">
    <source>
        <dbReference type="SAM" id="MobiDB-lite"/>
    </source>
</evidence>
<keyword evidence="3" id="KW-1133">Transmembrane helix</keyword>
<dbReference type="Gene3D" id="3.30.700.10">
    <property type="entry name" value="Glycoprotein, Type 4 Pilin"/>
    <property type="match status" value="1"/>
</dbReference>
<accession>E1STR3</accession>
<protein>
    <submittedName>
        <fullName evidence="4">Type IV pilin</fullName>
    </submittedName>
</protein>
<gene>
    <name evidence="4" type="ordered locus">Fbal_1973</name>
</gene>
<dbReference type="Pfam" id="PF16732">
    <property type="entry name" value="ComP_DUS"/>
    <property type="match status" value="1"/>
</dbReference>
<organism evidence="4 5">
    <name type="scientific">Ferrimonas balearica (strain DSM 9799 / CCM 4581 / KCTC 23876 / PAT)</name>
    <dbReference type="NCBI Taxonomy" id="550540"/>
    <lineage>
        <taxon>Bacteria</taxon>
        <taxon>Pseudomonadati</taxon>
        <taxon>Pseudomonadota</taxon>
        <taxon>Gammaproteobacteria</taxon>
        <taxon>Alteromonadales</taxon>
        <taxon>Ferrimonadaceae</taxon>
        <taxon>Ferrimonas</taxon>
    </lineage>
</organism>
<dbReference type="EMBL" id="CP002209">
    <property type="protein sequence ID" value="ADN76176.1"/>
    <property type="molecule type" value="Genomic_DNA"/>
</dbReference>
<dbReference type="GeneID" id="67182183"/>
<dbReference type="InterPro" id="IPR012902">
    <property type="entry name" value="N_methyl_site"/>
</dbReference>
<evidence type="ECO:0000313" key="4">
    <source>
        <dbReference type="EMBL" id="ADN76176.1"/>
    </source>
</evidence>
<dbReference type="Pfam" id="PF07963">
    <property type="entry name" value="N_methyl"/>
    <property type="match status" value="1"/>
</dbReference>
<dbReference type="Proteomes" id="UP000006683">
    <property type="component" value="Chromosome"/>
</dbReference>
<feature type="region of interest" description="Disordered" evidence="2">
    <location>
        <begin position="114"/>
        <end position="144"/>
    </location>
</feature>
<dbReference type="PANTHER" id="PTHR30093:SF47">
    <property type="entry name" value="TYPE IV PILUS NON-CORE MINOR PILIN PILE"/>
    <property type="match status" value="1"/>
</dbReference>
<keyword evidence="5" id="KW-1185">Reference proteome</keyword>
<dbReference type="PROSITE" id="PS00409">
    <property type="entry name" value="PROKAR_NTER_METHYL"/>
    <property type="match status" value="1"/>
</dbReference>
<keyword evidence="3" id="KW-0812">Transmembrane</keyword>
<name>E1STR3_FERBD</name>
<dbReference type="PANTHER" id="PTHR30093">
    <property type="entry name" value="GENERAL SECRETION PATHWAY PROTEIN G"/>
    <property type="match status" value="1"/>
</dbReference>
<evidence type="ECO:0000256" key="1">
    <source>
        <dbReference type="ARBA" id="ARBA00022481"/>
    </source>
</evidence>
<dbReference type="SUPFAM" id="SSF54523">
    <property type="entry name" value="Pili subunits"/>
    <property type="match status" value="1"/>
</dbReference>
<sequence length="144" mass="15522">MQKRTIQQAGVTLVELMIVIAILAILTAIAAPSYQQYVLEARRAEAVESLMNAQLLLEEYRITCGSYGQHGTTFASCSNISSGEMSSVLGMESDYYSFALTSSGASYTLTATAKDGQTDDKEGSTRCSPLTLNQSDQRAPTACW</sequence>
<dbReference type="OrthoDB" id="5572189at2"/>
<dbReference type="RefSeq" id="WP_013345482.1">
    <property type="nucleotide sequence ID" value="NC_014541.1"/>
</dbReference>
<proteinExistence type="predicted"/>
<dbReference type="KEGG" id="fbl:Fbal_1973"/>
<dbReference type="GO" id="GO:0015627">
    <property type="term" value="C:type II protein secretion system complex"/>
    <property type="evidence" value="ECO:0007669"/>
    <property type="project" value="InterPro"/>
</dbReference>
<dbReference type="InterPro" id="IPR045584">
    <property type="entry name" value="Pilin-like"/>
</dbReference>
<dbReference type="AlphaFoldDB" id="E1STR3"/>